<sequence>MELTAAQRATFASIIDTFMPGDGGAIPPASAFGAPVVAEGILMSNPRSSEIEMFTKIMNLWDTRLGGMFIGVGPTHFSELSHEQREAALVAMSDSRMPLKRVLFQNLKAAATLSS</sequence>
<evidence type="ECO:0000313" key="2">
    <source>
        <dbReference type="Proteomes" id="UP001501690"/>
    </source>
</evidence>
<dbReference type="Proteomes" id="UP001501690">
    <property type="component" value="Unassembled WGS sequence"/>
</dbReference>
<organism evidence="1 2">
    <name type="scientific">Microbacterium sediminicola</name>
    <dbReference type="NCBI Taxonomy" id="415210"/>
    <lineage>
        <taxon>Bacteria</taxon>
        <taxon>Bacillati</taxon>
        <taxon>Actinomycetota</taxon>
        <taxon>Actinomycetes</taxon>
        <taxon>Micrococcales</taxon>
        <taxon>Microbacteriaceae</taxon>
        <taxon>Microbacterium</taxon>
    </lineage>
</organism>
<comment type="caution">
    <text evidence="1">The sequence shown here is derived from an EMBL/GenBank/DDBJ whole genome shotgun (WGS) entry which is preliminary data.</text>
</comment>
<evidence type="ECO:0000313" key="1">
    <source>
        <dbReference type="EMBL" id="GAA1698186.1"/>
    </source>
</evidence>
<reference evidence="2" key="1">
    <citation type="journal article" date="2019" name="Int. J. Syst. Evol. Microbiol.">
        <title>The Global Catalogue of Microorganisms (GCM) 10K type strain sequencing project: providing services to taxonomists for standard genome sequencing and annotation.</title>
        <authorList>
            <consortium name="The Broad Institute Genomics Platform"/>
            <consortium name="The Broad Institute Genome Sequencing Center for Infectious Disease"/>
            <person name="Wu L."/>
            <person name="Ma J."/>
        </authorList>
    </citation>
    <scope>NUCLEOTIDE SEQUENCE [LARGE SCALE GENOMIC DNA]</scope>
    <source>
        <strain evidence="2">JCM 15577</strain>
    </source>
</reference>
<protein>
    <submittedName>
        <fullName evidence="1">Uncharacterized protein</fullName>
    </submittedName>
</protein>
<accession>A0ABP4U410</accession>
<gene>
    <name evidence="1" type="ORF">GCM10009808_14590</name>
</gene>
<dbReference type="RefSeq" id="WP_344070926.1">
    <property type="nucleotide sequence ID" value="NZ_BAAAPL010000001.1"/>
</dbReference>
<keyword evidence="2" id="KW-1185">Reference proteome</keyword>
<name>A0ABP4U410_9MICO</name>
<dbReference type="EMBL" id="BAAAPL010000001">
    <property type="protein sequence ID" value="GAA1698186.1"/>
    <property type="molecule type" value="Genomic_DNA"/>
</dbReference>
<proteinExistence type="predicted"/>